<gene>
    <name evidence="4" type="ORF">BCR33DRAFT_92801</name>
</gene>
<dbReference type="CDD" id="cd00159">
    <property type="entry name" value="RhoGAP"/>
    <property type="match status" value="1"/>
</dbReference>
<feature type="domain" description="Rho-GAP" evidence="3">
    <location>
        <begin position="163"/>
        <end position="360"/>
    </location>
</feature>
<dbReference type="OrthoDB" id="19923at2759"/>
<dbReference type="AlphaFoldDB" id="A0A1Y2CJQ5"/>
<dbReference type="CDD" id="cd00170">
    <property type="entry name" value="SEC14"/>
    <property type="match status" value="1"/>
</dbReference>
<dbReference type="PANTHER" id="PTHR45808:SF2">
    <property type="entry name" value="RHO GTPASE-ACTIVATING PROTEIN 68F"/>
    <property type="match status" value="1"/>
</dbReference>
<protein>
    <submittedName>
        <fullName evidence="4">RhoGAP-domain-containing protein</fullName>
    </submittedName>
</protein>
<dbReference type="GO" id="GO:0007264">
    <property type="term" value="P:small GTPase-mediated signal transduction"/>
    <property type="evidence" value="ECO:0007669"/>
    <property type="project" value="TreeGrafter"/>
</dbReference>
<dbReference type="GO" id="GO:0005737">
    <property type="term" value="C:cytoplasm"/>
    <property type="evidence" value="ECO:0007669"/>
    <property type="project" value="TreeGrafter"/>
</dbReference>
<dbReference type="Pfam" id="PF00620">
    <property type="entry name" value="RhoGAP"/>
    <property type="match status" value="1"/>
</dbReference>
<dbReference type="SUPFAM" id="SSF48350">
    <property type="entry name" value="GTPase activation domain, GAP"/>
    <property type="match status" value="1"/>
</dbReference>
<dbReference type="InterPro" id="IPR008936">
    <property type="entry name" value="Rho_GTPase_activation_prot"/>
</dbReference>
<dbReference type="Gene3D" id="1.10.555.10">
    <property type="entry name" value="Rho GTPase activation protein"/>
    <property type="match status" value="1"/>
</dbReference>
<evidence type="ECO:0000259" key="2">
    <source>
        <dbReference type="PROSITE" id="PS50191"/>
    </source>
</evidence>
<reference evidence="4 5" key="1">
    <citation type="submission" date="2016-07" db="EMBL/GenBank/DDBJ databases">
        <title>Pervasive Adenine N6-methylation of Active Genes in Fungi.</title>
        <authorList>
            <consortium name="DOE Joint Genome Institute"/>
            <person name="Mondo S.J."/>
            <person name="Dannebaum R.O."/>
            <person name="Kuo R.C."/>
            <person name="Labutti K."/>
            <person name="Haridas S."/>
            <person name="Kuo A."/>
            <person name="Salamov A."/>
            <person name="Ahrendt S.R."/>
            <person name="Lipzen A."/>
            <person name="Sullivan W."/>
            <person name="Andreopoulos W.B."/>
            <person name="Clum A."/>
            <person name="Lindquist E."/>
            <person name="Daum C."/>
            <person name="Ramamoorthy G.K."/>
            <person name="Gryganskyi A."/>
            <person name="Culley D."/>
            <person name="Magnuson J.K."/>
            <person name="James T.Y."/>
            <person name="O'Malley M.A."/>
            <person name="Stajich J.E."/>
            <person name="Spatafora J.W."/>
            <person name="Visel A."/>
            <person name="Grigoriev I.V."/>
        </authorList>
    </citation>
    <scope>NUCLEOTIDE SEQUENCE [LARGE SCALE GENOMIC DNA]</scope>
    <source>
        <strain evidence="4 5">JEL800</strain>
    </source>
</reference>
<dbReference type="PROSITE" id="PS50191">
    <property type="entry name" value="CRAL_TRIO"/>
    <property type="match status" value="1"/>
</dbReference>
<evidence type="ECO:0000313" key="4">
    <source>
        <dbReference type="EMBL" id="ORY47242.1"/>
    </source>
</evidence>
<evidence type="ECO:0000259" key="3">
    <source>
        <dbReference type="PROSITE" id="PS50238"/>
    </source>
</evidence>
<dbReference type="STRING" id="329046.A0A1Y2CJQ5"/>
<name>A0A1Y2CJQ5_9FUNG</name>
<feature type="compositionally biased region" description="Polar residues" evidence="1">
    <location>
        <begin position="507"/>
        <end position="520"/>
    </location>
</feature>
<comment type="caution">
    <text evidence="4">The sequence shown here is derived from an EMBL/GenBank/DDBJ whole genome shotgun (WGS) entry which is preliminary data.</text>
</comment>
<feature type="domain" description="CRAL-TRIO" evidence="2">
    <location>
        <begin position="1"/>
        <end position="114"/>
    </location>
</feature>
<keyword evidence="5" id="KW-1185">Reference proteome</keyword>
<feature type="region of interest" description="Disordered" evidence="1">
    <location>
        <begin position="426"/>
        <end position="528"/>
    </location>
</feature>
<sequence length="528" mass="57293">MTYSALVRRTDKLVDSEYVLVIFSSGSRHKPSVRWILKAYQLLERKFRKNLKRLYIVHPSSWFKLIMQVMGPLISPKFQAKVEWVHNLDILGTLLPLNQFKIPKMIQDADNKRSNIARADGGSGPSGLLSSVWGVVSSIAGIAPSGYASVPGHPATPSLQFGVSLTQLMGHKGEWGIPRVVEECISFILLHGLETEGLFRVSPSLVSVNAVKEKYNNNEPKIDLEEYGGVHTACGLLKLFFRDLPNPIFESSMYDAIRVIQSLGDDTETTQIQFAKEILLGILPVPTLLLLRSLFHLLHTIHKNQAKTLMHSGNLAIVWSPNFVKSNNPMVDLGMCAIGAGGGGIGTLVKICIEQWVEVFGSDDGAGVDADEDAMEGLPTIGDVPVIAEQQSTLPRAAPEPPAAAAPEMLGARSLVLGGERPVSFGGYEDQVKEDEEERDTVDMSSNRRRGSVSADHMDRPMSVDNVTGGGIPAARSRSRGSPRKVSPNRHTIVAGEESAMAKLGTGLSQTTLGEASRQSADGALFRK</sequence>
<dbReference type="InterPro" id="IPR036865">
    <property type="entry name" value="CRAL-TRIO_dom_sf"/>
</dbReference>
<dbReference type="Proteomes" id="UP000193642">
    <property type="component" value="Unassembled WGS sequence"/>
</dbReference>
<evidence type="ECO:0000313" key="5">
    <source>
        <dbReference type="Proteomes" id="UP000193642"/>
    </source>
</evidence>
<evidence type="ECO:0000256" key="1">
    <source>
        <dbReference type="SAM" id="MobiDB-lite"/>
    </source>
</evidence>
<dbReference type="GO" id="GO:0005096">
    <property type="term" value="F:GTPase activator activity"/>
    <property type="evidence" value="ECO:0007669"/>
    <property type="project" value="TreeGrafter"/>
</dbReference>
<accession>A0A1Y2CJQ5</accession>
<dbReference type="Pfam" id="PF13716">
    <property type="entry name" value="CRAL_TRIO_2"/>
    <property type="match status" value="1"/>
</dbReference>
<dbReference type="PANTHER" id="PTHR45808">
    <property type="entry name" value="RHO GTPASE-ACTIVATING PROTEIN 68F"/>
    <property type="match status" value="1"/>
</dbReference>
<proteinExistence type="predicted"/>
<dbReference type="SMART" id="SM00324">
    <property type="entry name" value="RhoGAP"/>
    <property type="match status" value="1"/>
</dbReference>
<dbReference type="SUPFAM" id="SSF52087">
    <property type="entry name" value="CRAL/TRIO domain"/>
    <property type="match status" value="1"/>
</dbReference>
<dbReference type="InterPro" id="IPR001251">
    <property type="entry name" value="CRAL-TRIO_dom"/>
</dbReference>
<dbReference type="PROSITE" id="PS50238">
    <property type="entry name" value="RHOGAP"/>
    <property type="match status" value="1"/>
</dbReference>
<dbReference type="InterPro" id="IPR000198">
    <property type="entry name" value="RhoGAP_dom"/>
</dbReference>
<dbReference type="EMBL" id="MCGO01000014">
    <property type="protein sequence ID" value="ORY47242.1"/>
    <property type="molecule type" value="Genomic_DNA"/>
</dbReference>
<organism evidence="4 5">
    <name type="scientific">Rhizoclosmatium globosum</name>
    <dbReference type="NCBI Taxonomy" id="329046"/>
    <lineage>
        <taxon>Eukaryota</taxon>
        <taxon>Fungi</taxon>
        <taxon>Fungi incertae sedis</taxon>
        <taxon>Chytridiomycota</taxon>
        <taxon>Chytridiomycota incertae sedis</taxon>
        <taxon>Chytridiomycetes</taxon>
        <taxon>Chytridiales</taxon>
        <taxon>Chytriomycetaceae</taxon>
        <taxon>Rhizoclosmatium</taxon>
    </lineage>
</organism>
<dbReference type="Gene3D" id="3.40.525.10">
    <property type="entry name" value="CRAL-TRIO lipid binding domain"/>
    <property type="match status" value="1"/>
</dbReference>